<dbReference type="HOGENOM" id="CLU_2799109_0_0_1"/>
<evidence type="ECO:0000256" key="1">
    <source>
        <dbReference type="SAM" id="SignalP"/>
    </source>
</evidence>
<dbReference type="Gramene" id="EOX99527">
    <property type="protein sequence ID" value="EOX99527"/>
    <property type="gene ID" value="TCM_008216"/>
</dbReference>
<evidence type="ECO:0000313" key="2">
    <source>
        <dbReference type="EMBL" id="EOX99527.1"/>
    </source>
</evidence>
<feature type="signal peptide" evidence="1">
    <location>
        <begin position="1"/>
        <end position="30"/>
    </location>
</feature>
<feature type="chain" id="PRO_5001596824" evidence="1">
    <location>
        <begin position="31"/>
        <end position="68"/>
    </location>
</feature>
<reference evidence="2 3" key="1">
    <citation type="journal article" date="2013" name="Genome Biol.">
        <title>The genome sequence of the most widely cultivated cacao type and its use to identify candidate genes regulating pod color.</title>
        <authorList>
            <person name="Motamayor J.C."/>
            <person name="Mockaitis K."/>
            <person name="Schmutz J."/>
            <person name="Haiminen N."/>
            <person name="Iii D.L."/>
            <person name="Cornejo O."/>
            <person name="Findley S.D."/>
            <person name="Zheng P."/>
            <person name="Utro F."/>
            <person name="Royaert S."/>
            <person name="Saski C."/>
            <person name="Jenkins J."/>
            <person name="Podicheti R."/>
            <person name="Zhao M."/>
            <person name="Scheffler B.E."/>
            <person name="Stack J.C."/>
            <person name="Feltus F.A."/>
            <person name="Mustiga G.M."/>
            <person name="Amores F."/>
            <person name="Phillips W."/>
            <person name="Marelli J.P."/>
            <person name="May G.D."/>
            <person name="Shapiro H."/>
            <person name="Ma J."/>
            <person name="Bustamante C.D."/>
            <person name="Schnell R.J."/>
            <person name="Main D."/>
            <person name="Gilbert D."/>
            <person name="Parida L."/>
            <person name="Kuhn D.N."/>
        </authorList>
    </citation>
    <scope>NUCLEOTIDE SEQUENCE [LARGE SCALE GENOMIC DNA]</scope>
    <source>
        <strain evidence="3">cv. Matina 1-6</strain>
    </source>
</reference>
<proteinExistence type="predicted"/>
<name>A0A061E4G9_THECC</name>
<dbReference type="Proteomes" id="UP000026915">
    <property type="component" value="Chromosome 2"/>
</dbReference>
<accession>A0A061E4G9</accession>
<gene>
    <name evidence="2" type="ORF">TCM_008216</name>
</gene>
<keyword evidence="1" id="KW-0732">Signal</keyword>
<organism evidence="2 3">
    <name type="scientific">Theobroma cacao</name>
    <name type="common">Cacao</name>
    <name type="synonym">Cocoa</name>
    <dbReference type="NCBI Taxonomy" id="3641"/>
    <lineage>
        <taxon>Eukaryota</taxon>
        <taxon>Viridiplantae</taxon>
        <taxon>Streptophyta</taxon>
        <taxon>Embryophyta</taxon>
        <taxon>Tracheophyta</taxon>
        <taxon>Spermatophyta</taxon>
        <taxon>Magnoliopsida</taxon>
        <taxon>eudicotyledons</taxon>
        <taxon>Gunneridae</taxon>
        <taxon>Pentapetalae</taxon>
        <taxon>rosids</taxon>
        <taxon>malvids</taxon>
        <taxon>Malvales</taxon>
        <taxon>Malvaceae</taxon>
        <taxon>Byttnerioideae</taxon>
        <taxon>Theobroma</taxon>
    </lineage>
</organism>
<protein>
    <submittedName>
        <fullName evidence="2">Uncharacterized protein</fullName>
    </submittedName>
</protein>
<dbReference type="EMBL" id="CM001880">
    <property type="protein sequence ID" value="EOX99527.1"/>
    <property type="molecule type" value="Genomic_DNA"/>
</dbReference>
<dbReference type="InParanoid" id="A0A061E4G9"/>
<sequence length="68" mass="7583">MYIYISYERVDSRIRLRALFLSFFFFFVASQNGETGKSIVSEELAFGGGVLLGLRGGLQSNDTVTHSI</sequence>
<keyword evidence="3" id="KW-1185">Reference proteome</keyword>
<evidence type="ECO:0000313" key="3">
    <source>
        <dbReference type="Proteomes" id="UP000026915"/>
    </source>
</evidence>
<dbReference type="AlphaFoldDB" id="A0A061E4G9"/>